<keyword evidence="4" id="KW-0720">Serine protease</keyword>
<feature type="compositionally biased region" description="Low complexity" evidence="5">
    <location>
        <begin position="1"/>
        <end position="11"/>
    </location>
</feature>
<dbReference type="CDD" id="cd06782">
    <property type="entry name" value="cpPDZ_CPP-like"/>
    <property type="match status" value="1"/>
</dbReference>
<dbReference type="SUPFAM" id="SSF50156">
    <property type="entry name" value="PDZ domain-like"/>
    <property type="match status" value="1"/>
</dbReference>
<dbReference type="FunFam" id="2.30.42.10:FF:000146">
    <property type="entry name" value="Carboxyl-terminal-processing peptidase 1, chloroplastic"/>
    <property type="match status" value="1"/>
</dbReference>
<dbReference type="GO" id="GO:0008236">
    <property type="term" value="F:serine-type peptidase activity"/>
    <property type="evidence" value="ECO:0007669"/>
    <property type="project" value="UniProtKB-KW"/>
</dbReference>
<dbReference type="CDD" id="cd07560">
    <property type="entry name" value="Peptidase_S41_CPP"/>
    <property type="match status" value="1"/>
</dbReference>
<dbReference type="Gene3D" id="2.30.42.10">
    <property type="match status" value="1"/>
</dbReference>
<dbReference type="EMBL" id="JAXUIC010000005">
    <property type="protein sequence ID" value="KAK4589333.1"/>
    <property type="molecule type" value="Genomic_DNA"/>
</dbReference>
<dbReference type="SMART" id="SM00245">
    <property type="entry name" value="TSPc"/>
    <property type="match status" value="1"/>
</dbReference>
<dbReference type="Pfam" id="PF17820">
    <property type="entry name" value="PDZ_6"/>
    <property type="match status" value="1"/>
</dbReference>
<evidence type="ECO:0000256" key="2">
    <source>
        <dbReference type="ARBA" id="ARBA00022670"/>
    </source>
</evidence>
<dbReference type="InterPro" id="IPR001478">
    <property type="entry name" value="PDZ"/>
</dbReference>
<dbReference type="InterPro" id="IPR041489">
    <property type="entry name" value="PDZ_6"/>
</dbReference>
<dbReference type="Gene3D" id="3.30.750.44">
    <property type="match status" value="1"/>
</dbReference>
<keyword evidence="8" id="KW-1185">Reference proteome</keyword>
<dbReference type="InterPro" id="IPR005151">
    <property type="entry name" value="Tail-specific_protease"/>
</dbReference>
<keyword evidence="3" id="KW-0378">Hydrolase</keyword>
<reference evidence="7 8" key="1">
    <citation type="journal article" date="2023" name="G3 (Bethesda)">
        <title>A haplotype-resolved chromosome-scale genome for Quercus rubra L. provides insights into the genetics of adaptive traits for red oak species.</title>
        <authorList>
            <person name="Kapoor B."/>
            <person name="Jenkins J."/>
            <person name="Schmutz J."/>
            <person name="Zhebentyayeva T."/>
            <person name="Kuelheim C."/>
            <person name="Coggeshall M."/>
            <person name="Heim C."/>
            <person name="Lasky J.R."/>
            <person name="Leites L."/>
            <person name="Islam-Faridi N."/>
            <person name="Romero-Severson J."/>
            <person name="DeLeo V.L."/>
            <person name="Lucas S.M."/>
            <person name="Lazic D."/>
            <person name="Gailing O."/>
            <person name="Carlson J."/>
            <person name="Staton M."/>
        </authorList>
    </citation>
    <scope>NUCLEOTIDE SEQUENCE [LARGE SCALE GENOMIC DNA]</scope>
    <source>
        <strain evidence="7">Pseudo-F2</strain>
    </source>
</reference>
<proteinExistence type="inferred from homology"/>
<dbReference type="InterPro" id="IPR029045">
    <property type="entry name" value="ClpP/crotonase-like_dom_sf"/>
</dbReference>
<comment type="caution">
    <text evidence="7">The sequence shown here is derived from an EMBL/GenBank/DDBJ whole genome shotgun (WGS) entry which is preliminary data.</text>
</comment>
<evidence type="ECO:0000256" key="1">
    <source>
        <dbReference type="ARBA" id="ARBA00009179"/>
    </source>
</evidence>
<keyword evidence="2" id="KW-0645">Protease</keyword>
<evidence type="ECO:0000313" key="7">
    <source>
        <dbReference type="EMBL" id="KAK4589333.1"/>
    </source>
</evidence>
<evidence type="ECO:0000256" key="3">
    <source>
        <dbReference type="ARBA" id="ARBA00022801"/>
    </source>
</evidence>
<comment type="similarity">
    <text evidence="1">Belongs to the peptidase S41A family.</text>
</comment>
<accession>A0AAN7F9N6</accession>
<protein>
    <recommendedName>
        <fullName evidence="6">PDZ domain-containing protein</fullName>
    </recommendedName>
</protein>
<dbReference type="GO" id="GO:0006508">
    <property type="term" value="P:proteolysis"/>
    <property type="evidence" value="ECO:0007669"/>
    <property type="project" value="UniProtKB-KW"/>
</dbReference>
<dbReference type="SMART" id="SM00228">
    <property type="entry name" value="PDZ"/>
    <property type="match status" value="1"/>
</dbReference>
<dbReference type="SUPFAM" id="SSF52096">
    <property type="entry name" value="ClpP/crotonase"/>
    <property type="match status" value="1"/>
</dbReference>
<dbReference type="Proteomes" id="UP001324115">
    <property type="component" value="Unassembled WGS sequence"/>
</dbReference>
<dbReference type="AlphaFoldDB" id="A0AAN7F9N6"/>
<dbReference type="GO" id="GO:0004175">
    <property type="term" value="F:endopeptidase activity"/>
    <property type="evidence" value="ECO:0007669"/>
    <property type="project" value="TreeGrafter"/>
</dbReference>
<dbReference type="InterPro" id="IPR036034">
    <property type="entry name" value="PDZ_sf"/>
</dbReference>
<evidence type="ECO:0000259" key="6">
    <source>
        <dbReference type="PROSITE" id="PS50106"/>
    </source>
</evidence>
<dbReference type="PROSITE" id="PS50106">
    <property type="entry name" value="PDZ"/>
    <property type="match status" value="1"/>
</dbReference>
<dbReference type="PANTHER" id="PTHR32060">
    <property type="entry name" value="TAIL-SPECIFIC PROTEASE"/>
    <property type="match status" value="1"/>
</dbReference>
<dbReference type="Pfam" id="PF03572">
    <property type="entry name" value="Peptidase_S41"/>
    <property type="match status" value="2"/>
</dbReference>
<evidence type="ECO:0000256" key="4">
    <source>
        <dbReference type="ARBA" id="ARBA00022825"/>
    </source>
</evidence>
<gene>
    <name evidence="7" type="ORF">RGQ29_020077</name>
</gene>
<dbReference type="Gene3D" id="3.90.226.10">
    <property type="entry name" value="2-enoyl-CoA Hydratase, Chain A, domain 1"/>
    <property type="match status" value="2"/>
</dbReference>
<evidence type="ECO:0000313" key="8">
    <source>
        <dbReference type="Proteomes" id="UP001324115"/>
    </source>
</evidence>
<feature type="region of interest" description="Disordered" evidence="5">
    <location>
        <begin position="1"/>
        <end position="30"/>
    </location>
</feature>
<evidence type="ECO:0000256" key="5">
    <source>
        <dbReference type="SAM" id="MobiDB-lite"/>
    </source>
</evidence>
<feature type="domain" description="PDZ" evidence="6">
    <location>
        <begin position="179"/>
        <end position="249"/>
    </location>
</feature>
<dbReference type="InterPro" id="IPR004447">
    <property type="entry name" value="Peptidase_S41A"/>
</dbReference>
<dbReference type="PANTHER" id="PTHR32060:SF31">
    <property type="entry name" value="CARBOXYL-TERMINAL-PROCESSING PEPTIDASE 1, CHLOROPLASTIC"/>
    <property type="match status" value="1"/>
</dbReference>
<organism evidence="7 8">
    <name type="scientific">Quercus rubra</name>
    <name type="common">Northern red oak</name>
    <name type="synonym">Quercus borealis</name>
    <dbReference type="NCBI Taxonomy" id="3512"/>
    <lineage>
        <taxon>Eukaryota</taxon>
        <taxon>Viridiplantae</taxon>
        <taxon>Streptophyta</taxon>
        <taxon>Embryophyta</taxon>
        <taxon>Tracheophyta</taxon>
        <taxon>Spermatophyta</taxon>
        <taxon>Magnoliopsida</taxon>
        <taxon>eudicotyledons</taxon>
        <taxon>Gunneridae</taxon>
        <taxon>Pentapetalae</taxon>
        <taxon>rosids</taxon>
        <taxon>fabids</taxon>
        <taxon>Fagales</taxon>
        <taxon>Fagaceae</taxon>
        <taxon>Quercus</taxon>
    </lineage>
</organism>
<sequence>MSVLALSNSLPTLPPSPSQSKSETPKPLSPLLSNFTTTTTTIHNNSISWTKKTIITALSGALSCGLVFSPPCSVALESPTIQSPPPSSEYCREDEQVLKAESGPELVTNAGIVEEAWEIVNDSFLDTGRHRWSPQTWQEKKEDIMNTSIPTRAKAHDIIRRMLASLGDPYTRFLEPEEFSKMARYDMSGIGLNLREVPEDNGGVKLKVLGLLLDGPAHSAGVRQGDEVLAVNGVDVRGKSAFEVSSLLQGPNETFVTVKVKHGNCGPIQSIEVQRQLVARTPVVYRLEQIDNGSASVGYMRLKEFNALARKDLVIAMKRLQDMGASSFILDLRDNLGGLVQVGIEIAKLFLNEGETVLVNNKTASASEIVASSLHDNCRAVLVGERTFGKGLIQSVFELLDGSGVVVTVGKYVTPNHRDINGNGIEPDYRNLPAWSDVTQHLSQCSKLQG</sequence>
<name>A0AAN7F9N6_QUERU</name>